<dbReference type="Pfam" id="PF08268">
    <property type="entry name" value="FBA_3"/>
    <property type="match status" value="1"/>
</dbReference>
<dbReference type="Pfam" id="PF00646">
    <property type="entry name" value="F-box"/>
    <property type="match status" value="1"/>
</dbReference>
<feature type="domain" description="F-box associated beta-propeller type 3" evidence="2">
    <location>
        <begin position="108"/>
        <end position="286"/>
    </location>
</feature>
<feature type="domain" description="F-box" evidence="1">
    <location>
        <begin position="16"/>
        <end position="50"/>
    </location>
</feature>
<dbReference type="SUPFAM" id="SSF81383">
    <property type="entry name" value="F-box domain"/>
    <property type="match status" value="1"/>
</dbReference>
<dbReference type="Proteomes" id="UP001237642">
    <property type="component" value="Unassembled WGS sequence"/>
</dbReference>
<dbReference type="InterPro" id="IPR013187">
    <property type="entry name" value="F-box-assoc_dom_typ3"/>
</dbReference>
<evidence type="ECO:0000259" key="1">
    <source>
        <dbReference type="Pfam" id="PF00646"/>
    </source>
</evidence>
<protein>
    <submittedName>
        <fullName evidence="3">F-box domain-containing protein</fullName>
    </submittedName>
</protein>
<evidence type="ECO:0000313" key="4">
    <source>
        <dbReference type="Proteomes" id="UP001237642"/>
    </source>
</evidence>
<accession>A0AAD8MM10</accession>
<evidence type="ECO:0000313" key="3">
    <source>
        <dbReference type="EMBL" id="KAK1377762.1"/>
    </source>
</evidence>
<reference evidence="3" key="1">
    <citation type="submission" date="2023-02" db="EMBL/GenBank/DDBJ databases">
        <title>Genome of toxic invasive species Heracleum sosnowskyi carries increased number of genes despite the absence of recent whole-genome duplications.</title>
        <authorList>
            <person name="Schelkunov M."/>
            <person name="Shtratnikova V."/>
            <person name="Makarenko M."/>
            <person name="Klepikova A."/>
            <person name="Omelchenko D."/>
            <person name="Novikova G."/>
            <person name="Obukhova E."/>
            <person name="Bogdanov V."/>
            <person name="Penin A."/>
            <person name="Logacheva M."/>
        </authorList>
    </citation>
    <scope>NUCLEOTIDE SEQUENCE</scope>
    <source>
        <strain evidence="3">Hsosn_3</strain>
        <tissue evidence="3">Leaf</tissue>
    </source>
</reference>
<dbReference type="PANTHER" id="PTHR31672:SF13">
    <property type="entry name" value="F-BOX PROTEIN CPR30-LIKE"/>
    <property type="match status" value="1"/>
</dbReference>
<keyword evidence="4" id="KW-1185">Reference proteome</keyword>
<dbReference type="InterPro" id="IPR050796">
    <property type="entry name" value="SCF_F-box_component"/>
</dbReference>
<name>A0AAD8MM10_9APIA</name>
<gene>
    <name evidence="3" type="ORF">POM88_024506</name>
</gene>
<reference evidence="3" key="2">
    <citation type="submission" date="2023-05" db="EMBL/GenBank/DDBJ databases">
        <authorList>
            <person name="Schelkunov M.I."/>
        </authorList>
    </citation>
    <scope>NUCLEOTIDE SEQUENCE</scope>
    <source>
        <strain evidence="3">Hsosn_3</strain>
        <tissue evidence="3">Leaf</tissue>
    </source>
</reference>
<dbReference type="EMBL" id="JAUIZM010000006">
    <property type="protein sequence ID" value="KAK1377762.1"/>
    <property type="molecule type" value="Genomic_DNA"/>
</dbReference>
<sequence>MSSSKPCRPDSSGIIDDLLNLILLRLHVKSLLRCKAVSKPWCSLISSSLFINSHYTRAITSPGADQTFILRNQEDGSFSLLRLSPSPIVAELKFPYSQGEYPVMPKSVLIGSAKGIACVSVSLDKSSYCDKCPPDIYLWNPATRQSRLLPPQNVYCSRSSVESCGFGYDPINNDFKVVVVFHYPHRVDVYSTNMNAWQKAGRLPPDTYFGQFSVCFEGFLCWNRLIGIVAFDLNREVFNCDTKFPDGLSNDGHTYLRITDFNYSVAVIKEEGFYGKTKLWMLDNVKCLLRGGGVASWTLIVSIDAADLPIPYVRSYFNNGDFLLISNDHNCFSYDSDKKEAKKLHITNSFVGGQMSKFTESLVSIPGSRPVEWNAHEDNN</sequence>
<evidence type="ECO:0000259" key="2">
    <source>
        <dbReference type="Pfam" id="PF08268"/>
    </source>
</evidence>
<dbReference type="InterPro" id="IPR036047">
    <property type="entry name" value="F-box-like_dom_sf"/>
</dbReference>
<dbReference type="InterPro" id="IPR017451">
    <property type="entry name" value="F-box-assoc_interact_dom"/>
</dbReference>
<dbReference type="NCBIfam" id="TIGR01640">
    <property type="entry name" value="F_box_assoc_1"/>
    <property type="match status" value="1"/>
</dbReference>
<proteinExistence type="predicted"/>
<dbReference type="AlphaFoldDB" id="A0AAD8MM10"/>
<dbReference type="InterPro" id="IPR001810">
    <property type="entry name" value="F-box_dom"/>
</dbReference>
<comment type="caution">
    <text evidence="3">The sequence shown here is derived from an EMBL/GenBank/DDBJ whole genome shotgun (WGS) entry which is preliminary data.</text>
</comment>
<dbReference type="PANTHER" id="PTHR31672">
    <property type="entry name" value="BNACNNG10540D PROTEIN"/>
    <property type="match status" value="1"/>
</dbReference>
<organism evidence="3 4">
    <name type="scientific">Heracleum sosnowskyi</name>
    <dbReference type="NCBI Taxonomy" id="360622"/>
    <lineage>
        <taxon>Eukaryota</taxon>
        <taxon>Viridiplantae</taxon>
        <taxon>Streptophyta</taxon>
        <taxon>Embryophyta</taxon>
        <taxon>Tracheophyta</taxon>
        <taxon>Spermatophyta</taxon>
        <taxon>Magnoliopsida</taxon>
        <taxon>eudicotyledons</taxon>
        <taxon>Gunneridae</taxon>
        <taxon>Pentapetalae</taxon>
        <taxon>asterids</taxon>
        <taxon>campanulids</taxon>
        <taxon>Apiales</taxon>
        <taxon>Apiaceae</taxon>
        <taxon>Apioideae</taxon>
        <taxon>apioid superclade</taxon>
        <taxon>Tordylieae</taxon>
        <taxon>Tordyliinae</taxon>
        <taxon>Heracleum</taxon>
    </lineage>
</organism>